<evidence type="ECO:0000256" key="1">
    <source>
        <dbReference type="SAM" id="MobiDB-lite"/>
    </source>
</evidence>
<feature type="compositionally biased region" description="Basic residues" evidence="1">
    <location>
        <begin position="118"/>
        <end position="128"/>
    </location>
</feature>
<comment type="caution">
    <text evidence="2">The sequence shown here is derived from an EMBL/GenBank/DDBJ whole genome shotgun (WGS) entry which is preliminary data.</text>
</comment>
<keyword evidence="3" id="KW-1185">Reference proteome</keyword>
<proteinExistence type="predicted"/>
<feature type="compositionally biased region" description="Basic and acidic residues" evidence="1">
    <location>
        <begin position="1"/>
        <end position="11"/>
    </location>
</feature>
<feature type="region of interest" description="Disordered" evidence="1">
    <location>
        <begin position="90"/>
        <end position="131"/>
    </location>
</feature>
<evidence type="ECO:0000313" key="2">
    <source>
        <dbReference type="EMBL" id="GFH07929.1"/>
    </source>
</evidence>
<dbReference type="Proteomes" id="UP000485058">
    <property type="component" value="Unassembled WGS sequence"/>
</dbReference>
<feature type="region of interest" description="Disordered" evidence="1">
    <location>
        <begin position="1"/>
        <end position="32"/>
    </location>
</feature>
<reference evidence="2 3" key="1">
    <citation type="submission" date="2020-02" db="EMBL/GenBank/DDBJ databases">
        <title>Draft genome sequence of Haematococcus lacustris strain NIES-144.</title>
        <authorList>
            <person name="Morimoto D."/>
            <person name="Nakagawa S."/>
            <person name="Yoshida T."/>
            <person name="Sawayama S."/>
        </authorList>
    </citation>
    <scope>NUCLEOTIDE SEQUENCE [LARGE SCALE GENOMIC DNA]</scope>
    <source>
        <strain evidence="2 3">NIES-144</strain>
    </source>
</reference>
<name>A0A699YP69_HAELA</name>
<gene>
    <name evidence="2" type="ORF">HaLaN_02813</name>
</gene>
<evidence type="ECO:0000313" key="3">
    <source>
        <dbReference type="Proteomes" id="UP000485058"/>
    </source>
</evidence>
<accession>A0A699YP69</accession>
<sequence length="145" mass="15684">MDPQCRCDRLSRTVNQEPSRPTIHGANGGVDLLPSASEAARHRNRLRAARRQEIAFSDLQGGRQMRLGLLSSRHLIDKPLSAGLACRPAASVPHDEARAERPAVGTTAAPGAQGSRPGIHRAEHRKPQVRGLHVAYPARLKMNSG</sequence>
<dbReference type="EMBL" id="BLLF01000125">
    <property type="protein sequence ID" value="GFH07929.1"/>
    <property type="molecule type" value="Genomic_DNA"/>
</dbReference>
<dbReference type="AlphaFoldDB" id="A0A699YP69"/>
<organism evidence="2 3">
    <name type="scientific">Haematococcus lacustris</name>
    <name type="common">Green alga</name>
    <name type="synonym">Haematococcus pluvialis</name>
    <dbReference type="NCBI Taxonomy" id="44745"/>
    <lineage>
        <taxon>Eukaryota</taxon>
        <taxon>Viridiplantae</taxon>
        <taxon>Chlorophyta</taxon>
        <taxon>core chlorophytes</taxon>
        <taxon>Chlorophyceae</taxon>
        <taxon>CS clade</taxon>
        <taxon>Chlamydomonadales</taxon>
        <taxon>Haematococcaceae</taxon>
        <taxon>Haematococcus</taxon>
    </lineage>
</organism>
<protein>
    <submittedName>
        <fullName evidence="2">Uncharacterized protein</fullName>
    </submittedName>
</protein>